<sequence length="163" mass="18327">MSAASSSPHSEAEPSEVSAKRLRKSERKEQRRAHAKEQRQQRKKAQKLRKQEQRKARLEAMTAEERAEFLERERQAGRDRKAAADAALESAFQGGRPRIVVNCSFSASLAPKELTSLAKQLQLAYSQARELRSRCQLHLASLGPGNLARRPLELQGLASWSEP</sequence>
<feature type="non-terminal residue" evidence="8">
    <location>
        <position position="1"/>
    </location>
</feature>
<dbReference type="GO" id="GO:0005634">
    <property type="term" value="C:nucleus"/>
    <property type="evidence" value="ECO:0007669"/>
    <property type="project" value="TreeGrafter"/>
</dbReference>
<accession>A0AA36IP22</accession>
<keyword evidence="2" id="KW-0489">Methyltransferase</keyword>
<keyword evidence="3" id="KW-0808">Transferase</keyword>
<dbReference type="AlphaFoldDB" id="A0AA36IP22"/>
<dbReference type="InterPro" id="IPR007356">
    <property type="entry name" value="tRNA_m1G_MeTrfase_euk"/>
</dbReference>
<proteinExistence type="predicted"/>
<evidence type="ECO:0000313" key="8">
    <source>
        <dbReference type="EMBL" id="CAJ1390252.1"/>
    </source>
</evidence>
<dbReference type="PANTHER" id="PTHR13563">
    <property type="entry name" value="TRNA (GUANINE-9-) METHYLTRANSFERASE"/>
    <property type="match status" value="1"/>
</dbReference>
<evidence type="ECO:0000256" key="3">
    <source>
        <dbReference type="ARBA" id="ARBA00022679"/>
    </source>
</evidence>
<dbReference type="GO" id="GO:0008168">
    <property type="term" value="F:methyltransferase activity"/>
    <property type="evidence" value="ECO:0007669"/>
    <property type="project" value="UniProtKB-KW"/>
</dbReference>
<organism evidence="8 9">
    <name type="scientific">Effrenium voratum</name>
    <dbReference type="NCBI Taxonomy" id="2562239"/>
    <lineage>
        <taxon>Eukaryota</taxon>
        <taxon>Sar</taxon>
        <taxon>Alveolata</taxon>
        <taxon>Dinophyceae</taxon>
        <taxon>Suessiales</taxon>
        <taxon>Symbiodiniaceae</taxon>
        <taxon>Effrenium</taxon>
    </lineage>
</organism>
<gene>
    <name evidence="8" type="ORF">EVOR1521_LOCUS15730</name>
</gene>
<feature type="compositionally biased region" description="Basic and acidic residues" evidence="6">
    <location>
        <begin position="49"/>
        <end position="81"/>
    </location>
</feature>
<feature type="region of interest" description="Disordered" evidence="6">
    <location>
        <begin position="1"/>
        <end position="81"/>
    </location>
</feature>
<evidence type="ECO:0000256" key="4">
    <source>
        <dbReference type="ARBA" id="ARBA00022691"/>
    </source>
</evidence>
<dbReference type="InterPro" id="IPR038459">
    <property type="entry name" value="MT_TRM10-typ_sf"/>
</dbReference>
<reference evidence="8" key="1">
    <citation type="submission" date="2023-08" db="EMBL/GenBank/DDBJ databases">
        <authorList>
            <person name="Chen Y."/>
            <person name="Shah S."/>
            <person name="Dougan E. K."/>
            <person name="Thang M."/>
            <person name="Chan C."/>
        </authorList>
    </citation>
    <scope>NUCLEOTIDE SEQUENCE</scope>
</reference>
<evidence type="ECO:0000256" key="2">
    <source>
        <dbReference type="ARBA" id="ARBA00022603"/>
    </source>
</evidence>
<comment type="catalytic activity">
    <reaction evidence="5">
        <text>guanosine(9) in tRNA + S-adenosyl-L-methionine = N(1)-methylguanosine(9) in tRNA + S-adenosyl-L-homocysteine + H(+)</text>
        <dbReference type="Rhea" id="RHEA:43156"/>
        <dbReference type="Rhea" id="RHEA-COMP:10367"/>
        <dbReference type="Rhea" id="RHEA-COMP:10368"/>
        <dbReference type="ChEBI" id="CHEBI:15378"/>
        <dbReference type="ChEBI" id="CHEBI:57856"/>
        <dbReference type="ChEBI" id="CHEBI:59789"/>
        <dbReference type="ChEBI" id="CHEBI:73542"/>
        <dbReference type="ChEBI" id="CHEBI:74269"/>
        <dbReference type="EC" id="2.1.1.221"/>
    </reaction>
</comment>
<dbReference type="PANTHER" id="PTHR13563:SF13">
    <property type="entry name" value="TRNA METHYLTRANSFERASE 10 HOMOLOG A"/>
    <property type="match status" value="1"/>
</dbReference>
<feature type="compositionally biased region" description="Basic residues" evidence="6">
    <location>
        <begin position="20"/>
        <end position="34"/>
    </location>
</feature>
<dbReference type="EC" id="2.1.1.221" evidence="1"/>
<evidence type="ECO:0000313" key="9">
    <source>
        <dbReference type="Proteomes" id="UP001178507"/>
    </source>
</evidence>
<dbReference type="Proteomes" id="UP001178507">
    <property type="component" value="Unassembled WGS sequence"/>
</dbReference>
<dbReference type="Gene3D" id="3.40.1280.30">
    <property type="match status" value="1"/>
</dbReference>
<keyword evidence="9" id="KW-1185">Reference proteome</keyword>
<comment type="caution">
    <text evidence="8">The sequence shown here is derived from an EMBL/GenBank/DDBJ whole genome shotgun (WGS) entry which is preliminary data.</text>
</comment>
<dbReference type="GO" id="GO:0000049">
    <property type="term" value="F:tRNA binding"/>
    <property type="evidence" value="ECO:0007669"/>
    <property type="project" value="TreeGrafter"/>
</dbReference>
<evidence type="ECO:0000256" key="6">
    <source>
        <dbReference type="SAM" id="MobiDB-lite"/>
    </source>
</evidence>
<dbReference type="PROSITE" id="PS51675">
    <property type="entry name" value="SAM_MT_TRM10"/>
    <property type="match status" value="1"/>
</dbReference>
<evidence type="ECO:0000256" key="1">
    <source>
        <dbReference type="ARBA" id="ARBA00012797"/>
    </source>
</evidence>
<evidence type="ECO:0000259" key="7">
    <source>
        <dbReference type="PROSITE" id="PS51675"/>
    </source>
</evidence>
<keyword evidence="4" id="KW-0949">S-adenosyl-L-methionine</keyword>
<dbReference type="EMBL" id="CAUJNA010002037">
    <property type="protein sequence ID" value="CAJ1390252.1"/>
    <property type="molecule type" value="Genomic_DNA"/>
</dbReference>
<feature type="domain" description="SAM-dependent MTase TRM10-type" evidence="7">
    <location>
        <begin position="79"/>
        <end position="163"/>
    </location>
</feature>
<evidence type="ECO:0000256" key="5">
    <source>
        <dbReference type="ARBA" id="ARBA00048434"/>
    </source>
</evidence>
<dbReference type="GO" id="GO:0002939">
    <property type="term" value="P:tRNA N1-guanine methylation"/>
    <property type="evidence" value="ECO:0007669"/>
    <property type="project" value="TreeGrafter"/>
</dbReference>
<protein>
    <recommendedName>
        <fullName evidence="1">tRNA (guanine(9)-N(1))-methyltransferase</fullName>
        <ecNumber evidence="1">2.1.1.221</ecNumber>
    </recommendedName>
</protein>
<dbReference type="InterPro" id="IPR028564">
    <property type="entry name" value="MT_TRM10-typ"/>
</dbReference>
<name>A0AA36IP22_9DINO</name>